<evidence type="ECO:0000256" key="2">
    <source>
        <dbReference type="ARBA" id="ARBA00022741"/>
    </source>
</evidence>
<dbReference type="Gene3D" id="1.25.40.340">
    <property type="match status" value="1"/>
</dbReference>
<dbReference type="Gene3D" id="3.30.1180.20">
    <property type="entry name" value="Dihydroxyacetone kinase, domain 2"/>
    <property type="match status" value="1"/>
</dbReference>
<dbReference type="SUPFAM" id="SSF101473">
    <property type="entry name" value="DhaL-like"/>
    <property type="match status" value="1"/>
</dbReference>
<name>A0ABX0K213_9PROT</name>
<feature type="domain" description="DhaK" evidence="6">
    <location>
        <begin position="7"/>
        <end position="328"/>
    </location>
</feature>
<proteinExistence type="predicted"/>
<dbReference type="PROSITE" id="PS51481">
    <property type="entry name" value="DHAK"/>
    <property type="match status" value="1"/>
</dbReference>
<dbReference type="InterPro" id="IPR004006">
    <property type="entry name" value="DhaK_dom"/>
</dbReference>
<accession>A0ABX0K213</accession>
<keyword evidence="1" id="KW-0808">Transferase</keyword>
<dbReference type="EMBL" id="WOSY01000016">
    <property type="protein sequence ID" value="NHN89678.1"/>
    <property type="molecule type" value="Genomic_DNA"/>
</dbReference>
<dbReference type="SUPFAM" id="SSF82549">
    <property type="entry name" value="DAK1/DegV-like"/>
    <property type="match status" value="1"/>
</dbReference>
<dbReference type="Pfam" id="PF02734">
    <property type="entry name" value="Dak2"/>
    <property type="match status" value="1"/>
</dbReference>
<protein>
    <submittedName>
        <fullName evidence="7">DAK2 domain-containing protein</fullName>
    </submittedName>
</protein>
<evidence type="ECO:0000256" key="1">
    <source>
        <dbReference type="ARBA" id="ARBA00022679"/>
    </source>
</evidence>
<dbReference type="PROSITE" id="PS51480">
    <property type="entry name" value="DHAL"/>
    <property type="match status" value="1"/>
</dbReference>
<dbReference type="Pfam" id="PF02733">
    <property type="entry name" value="Dak1"/>
    <property type="match status" value="1"/>
</dbReference>
<feature type="domain" description="DhaL" evidence="5">
    <location>
        <begin position="357"/>
        <end position="543"/>
    </location>
</feature>
<gene>
    <name evidence="7" type="ORF">GOB81_13760</name>
</gene>
<evidence type="ECO:0000256" key="3">
    <source>
        <dbReference type="ARBA" id="ARBA00022777"/>
    </source>
</evidence>
<evidence type="ECO:0000313" key="8">
    <source>
        <dbReference type="Proteomes" id="UP000631653"/>
    </source>
</evidence>
<reference evidence="7 8" key="1">
    <citation type="journal article" date="2020" name="Int. J. Syst. Evol. Microbiol.">
        <title>Novel acetic acid bacteria from cider fermentations: Acetobacter conturbans sp. nov. and Acetobacter fallax sp. nov.</title>
        <authorList>
            <person name="Sombolestani A.S."/>
            <person name="Cleenwerck I."/>
            <person name="Cnockaert M."/>
            <person name="Borremans W."/>
            <person name="Wieme A.D."/>
            <person name="De Vuyst L."/>
            <person name="Vandamme P."/>
        </authorList>
    </citation>
    <scope>NUCLEOTIDE SEQUENCE [LARGE SCALE GENOMIC DNA]</scope>
    <source>
        <strain evidence="7 8">LMG 1627</strain>
    </source>
</reference>
<evidence type="ECO:0000256" key="4">
    <source>
        <dbReference type="ARBA" id="ARBA00022840"/>
    </source>
</evidence>
<dbReference type="PANTHER" id="PTHR28629">
    <property type="entry name" value="TRIOKINASE/FMN CYCLASE"/>
    <property type="match status" value="1"/>
</dbReference>
<evidence type="ECO:0000259" key="6">
    <source>
        <dbReference type="PROSITE" id="PS51481"/>
    </source>
</evidence>
<dbReference type="PANTHER" id="PTHR28629:SF4">
    <property type="entry name" value="TRIOKINASE_FMN CYCLASE"/>
    <property type="match status" value="1"/>
</dbReference>
<organism evidence="7 8">
    <name type="scientific">Acetobacter conturbans</name>
    <dbReference type="NCBI Taxonomy" id="1737472"/>
    <lineage>
        <taxon>Bacteria</taxon>
        <taxon>Pseudomonadati</taxon>
        <taxon>Pseudomonadota</taxon>
        <taxon>Alphaproteobacteria</taxon>
        <taxon>Acetobacterales</taxon>
        <taxon>Acetobacteraceae</taxon>
        <taxon>Acetobacter</taxon>
    </lineage>
</organism>
<comment type="caution">
    <text evidence="7">The sequence shown here is derived from an EMBL/GenBank/DDBJ whole genome shotgun (WGS) entry which is preliminary data.</text>
</comment>
<dbReference type="InterPro" id="IPR050861">
    <property type="entry name" value="Dihydroxyacetone_Kinase"/>
</dbReference>
<dbReference type="InterPro" id="IPR036117">
    <property type="entry name" value="DhaL_dom_sf"/>
</dbReference>
<evidence type="ECO:0000259" key="5">
    <source>
        <dbReference type="PROSITE" id="PS51480"/>
    </source>
</evidence>
<dbReference type="Proteomes" id="UP000631653">
    <property type="component" value="Unassembled WGS sequence"/>
</dbReference>
<keyword evidence="8" id="KW-1185">Reference proteome</keyword>
<evidence type="ECO:0000313" key="7">
    <source>
        <dbReference type="EMBL" id="NHN89678.1"/>
    </source>
</evidence>
<dbReference type="RefSeq" id="WP_173571008.1">
    <property type="nucleotide sequence ID" value="NZ_WOSY01000016.1"/>
</dbReference>
<dbReference type="InterPro" id="IPR004007">
    <property type="entry name" value="DhaL_dom"/>
</dbReference>
<keyword evidence="2" id="KW-0547">Nucleotide-binding</keyword>
<sequence length="543" mass="56306">MKRFFNARETVVTESLDGLLRSSAGRHLCRLDGYPEIKVVLRKERNPDHVAIISGGGSGHEPAHAGFVGAGMLDAAVCGSIFASPGVDAILAAILAVTGKAGCLLVIKSYTGDRLNFTLAAEQARDMGLDVETVVIGDDIALPDSRFPRGLAGTVLVQKIAGYAAAQGDSLKDVARKAREAATSMASLGLSLTDCNAYDPQHATRLGEMQAELGLGIHGEPGAQQIAVAHADELMLLAASRLEEHLPKGKEGHRYGLLLNMLGSVPPVEMTLLLESFVRTPLAKKIDLVMGPAPVMTALNMNGFSLTAIVLTDEVRAALLAPVEPKAWPGTVDFAGPCIREMQPLPTTFAFRVSSNPPLEALMRTGAEALIANISSLNALDAKIGDGDAGSTFGEAAKEILNALDRLPLADPHQLFSTIGSILSRHTGGSSGALLSVLFSTAGRSTASWAEALQDGLAAMQRLGGAKPGDRTMIDAIAPALKALTSGGSLKQAAAAARSGAHATLTMGKAQAGRASYVPDAQLNDVPDPGAEAIARLLEAMSA</sequence>
<keyword evidence="4" id="KW-0067">ATP-binding</keyword>
<keyword evidence="3" id="KW-0418">Kinase</keyword>
<dbReference type="Gene3D" id="3.40.50.10440">
    <property type="entry name" value="Dihydroxyacetone kinase, domain 1"/>
    <property type="match status" value="1"/>
</dbReference>
<dbReference type="SMART" id="SM01120">
    <property type="entry name" value="Dak2"/>
    <property type="match status" value="1"/>
</dbReference>